<feature type="compositionally biased region" description="Low complexity" evidence="1">
    <location>
        <begin position="1"/>
        <end position="20"/>
    </location>
</feature>
<dbReference type="EMBL" id="HADZ01000798">
    <property type="protein sequence ID" value="SBP64739.1"/>
    <property type="molecule type" value="Transcribed_RNA"/>
</dbReference>
<feature type="non-terminal residue" evidence="2">
    <location>
        <position position="1"/>
    </location>
</feature>
<name>A0A1A8BBX6_NOTKA</name>
<feature type="non-terminal residue" evidence="2">
    <location>
        <position position="88"/>
    </location>
</feature>
<proteinExistence type="predicted"/>
<evidence type="ECO:0000313" key="2">
    <source>
        <dbReference type="EMBL" id="SBP64739.1"/>
    </source>
</evidence>
<reference evidence="2" key="1">
    <citation type="submission" date="2016-05" db="EMBL/GenBank/DDBJ databases">
        <authorList>
            <person name="Lavstsen T."/>
            <person name="Jespersen J.S."/>
        </authorList>
    </citation>
    <scope>NUCLEOTIDE SEQUENCE</scope>
    <source>
        <tissue evidence="2">Brain</tissue>
    </source>
</reference>
<accession>A0A1A8BBX6</accession>
<organism evidence="2">
    <name type="scientific">Nothobranchius kadleci</name>
    <name type="common">African annual killifish</name>
    <dbReference type="NCBI Taxonomy" id="1051664"/>
    <lineage>
        <taxon>Eukaryota</taxon>
        <taxon>Metazoa</taxon>
        <taxon>Chordata</taxon>
        <taxon>Craniata</taxon>
        <taxon>Vertebrata</taxon>
        <taxon>Euteleostomi</taxon>
        <taxon>Actinopterygii</taxon>
        <taxon>Neopterygii</taxon>
        <taxon>Teleostei</taxon>
        <taxon>Neoteleostei</taxon>
        <taxon>Acanthomorphata</taxon>
        <taxon>Ovalentaria</taxon>
        <taxon>Atherinomorphae</taxon>
        <taxon>Cyprinodontiformes</taxon>
        <taxon>Nothobranchiidae</taxon>
        <taxon>Nothobranchius</taxon>
    </lineage>
</organism>
<reference evidence="2" key="2">
    <citation type="submission" date="2016-06" db="EMBL/GenBank/DDBJ databases">
        <title>The genome of a short-lived fish provides insights into sex chromosome evolution and the genetic control of aging.</title>
        <authorList>
            <person name="Reichwald K."/>
            <person name="Felder M."/>
            <person name="Petzold A."/>
            <person name="Koch P."/>
            <person name="Groth M."/>
            <person name="Platzer M."/>
        </authorList>
    </citation>
    <scope>NUCLEOTIDE SEQUENCE</scope>
    <source>
        <tissue evidence="2">Brain</tissue>
    </source>
</reference>
<protein>
    <submittedName>
        <fullName evidence="2">Uncharacterized protein</fullName>
    </submittedName>
</protein>
<feature type="region of interest" description="Disordered" evidence="1">
    <location>
        <begin position="1"/>
        <end position="21"/>
    </location>
</feature>
<sequence>LMLIRSSAARSSPSGSCSRPQIPCSPGDCQFKKFDCGTYQAVSFRTHCCRSEHLNPPGKQKLGLRVITAISDRWRTLSLIAFIIMKIP</sequence>
<dbReference type="AlphaFoldDB" id="A0A1A8BBX6"/>
<gene>
    <name evidence="2" type="primary">Nfu_g_1_019424</name>
</gene>
<evidence type="ECO:0000256" key="1">
    <source>
        <dbReference type="SAM" id="MobiDB-lite"/>
    </source>
</evidence>